<comment type="subcellular location">
    <subcellularLocation>
        <location evidence="5">Cytoplasm</location>
    </subcellularLocation>
</comment>
<keyword evidence="2 5" id="KW-0145">Chemotaxis</keyword>
<dbReference type="PIRSF" id="PIRSF000876">
    <property type="entry name" value="RR_chemtxs_CheB"/>
    <property type="match status" value="1"/>
</dbReference>
<name>A0ABR5HAQ1_9HYPH</name>
<keyword evidence="5 7" id="KW-0597">Phosphoprotein</keyword>
<evidence type="ECO:0000259" key="9">
    <source>
        <dbReference type="PROSITE" id="PS50122"/>
    </source>
</evidence>
<evidence type="ECO:0000256" key="4">
    <source>
        <dbReference type="ARBA" id="ARBA00048267"/>
    </source>
</evidence>
<dbReference type="CDD" id="cd16432">
    <property type="entry name" value="CheB_Rec"/>
    <property type="match status" value="1"/>
</dbReference>
<keyword evidence="3 5" id="KW-0378">Hydrolase</keyword>
<dbReference type="Gene3D" id="3.40.50.180">
    <property type="entry name" value="Methylesterase CheB, C-terminal domain"/>
    <property type="match status" value="1"/>
</dbReference>
<evidence type="ECO:0000256" key="3">
    <source>
        <dbReference type="ARBA" id="ARBA00022801"/>
    </source>
</evidence>
<dbReference type="SUPFAM" id="SSF52172">
    <property type="entry name" value="CheY-like"/>
    <property type="match status" value="1"/>
</dbReference>
<feature type="modified residue" description="4-aspartylphosphate" evidence="5 7">
    <location>
        <position position="57"/>
    </location>
</feature>
<evidence type="ECO:0000256" key="2">
    <source>
        <dbReference type="ARBA" id="ARBA00022500"/>
    </source>
</evidence>
<dbReference type="InterPro" id="IPR008248">
    <property type="entry name" value="CheB-like"/>
</dbReference>
<keyword evidence="11" id="KW-1185">Reference proteome</keyword>
<dbReference type="EMBL" id="JXOD01000011">
    <property type="protein sequence ID" value="KMO22109.1"/>
    <property type="molecule type" value="Genomic_DNA"/>
</dbReference>
<evidence type="ECO:0000256" key="7">
    <source>
        <dbReference type="PROSITE-ProRule" id="PRU00169"/>
    </source>
</evidence>
<comment type="catalytic activity">
    <reaction evidence="5">
        <text>L-glutaminyl-[protein] + H2O = L-glutamyl-[protein] + NH4(+)</text>
        <dbReference type="Rhea" id="RHEA:16441"/>
        <dbReference type="Rhea" id="RHEA-COMP:10207"/>
        <dbReference type="Rhea" id="RHEA-COMP:10208"/>
        <dbReference type="ChEBI" id="CHEBI:15377"/>
        <dbReference type="ChEBI" id="CHEBI:28938"/>
        <dbReference type="ChEBI" id="CHEBI:29973"/>
        <dbReference type="ChEBI" id="CHEBI:30011"/>
        <dbReference type="EC" id="3.5.1.44"/>
    </reaction>
</comment>
<dbReference type="Pfam" id="PF00072">
    <property type="entry name" value="Response_reg"/>
    <property type="match status" value="1"/>
</dbReference>
<accession>A0ABR5HAQ1</accession>
<feature type="active site" evidence="5 6">
    <location>
        <position position="301"/>
    </location>
</feature>
<evidence type="ECO:0000256" key="6">
    <source>
        <dbReference type="PROSITE-ProRule" id="PRU00050"/>
    </source>
</evidence>
<dbReference type="PROSITE" id="PS50110">
    <property type="entry name" value="RESPONSE_REGULATORY"/>
    <property type="match status" value="1"/>
</dbReference>
<dbReference type="SUPFAM" id="SSF52738">
    <property type="entry name" value="Methylesterase CheB, C-terminal domain"/>
    <property type="match status" value="1"/>
</dbReference>
<organism evidence="10 11">
    <name type="scientific">Methylobacterium platani JCM 14648</name>
    <dbReference type="NCBI Taxonomy" id="1295136"/>
    <lineage>
        <taxon>Bacteria</taxon>
        <taxon>Pseudomonadati</taxon>
        <taxon>Pseudomonadota</taxon>
        <taxon>Alphaproteobacteria</taxon>
        <taxon>Hyphomicrobiales</taxon>
        <taxon>Methylobacteriaceae</taxon>
        <taxon>Methylobacterium</taxon>
    </lineage>
</organism>
<comment type="domain">
    <text evidence="5">Contains a C-terminal catalytic domain, and an N-terminal region which modulates catalytic activity.</text>
</comment>
<keyword evidence="1 5" id="KW-0963">Cytoplasm</keyword>
<evidence type="ECO:0000256" key="5">
    <source>
        <dbReference type="HAMAP-Rule" id="MF_00099"/>
    </source>
</evidence>
<dbReference type="PROSITE" id="PS50122">
    <property type="entry name" value="CHEB"/>
    <property type="match status" value="1"/>
</dbReference>
<dbReference type="InterPro" id="IPR000673">
    <property type="entry name" value="Sig_transdc_resp-reg_Me-estase"/>
</dbReference>
<comment type="similarity">
    <text evidence="5">Belongs to the CheB family.</text>
</comment>
<protein>
    <recommendedName>
        <fullName evidence="5">Protein-glutamate methylesterase/protein-glutamine glutaminase</fullName>
        <ecNumber evidence="5">3.1.1.61</ecNumber>
        <ecNumber evidence="5">3.5.1.44</ecNumber>
    </recommendedName>
</protein>
<feature type="domain" description="CheB-type methylesterase" evidence="9">
    <location>
        <begin position="168"/>
        <end position="359"/>
    </location>
</feature>
<dbReference type="NCBIfam" id="NF001965">
    <property type="entry name" value="PRK00742.1"/>
    <property type="match status" value="1"/>
</dbReference>
<dbReference type="PANTHER" id="PTHR42872:SF6">
    <property type="entry name" value="PROTEIN-GLUTAMATE METHYLESTERASE_PROTEIN-GLUTAMINE GLUTAMINASE"/>
    <property type="match status" value="1"/>
</dbReference>
<reference evidence="10 11" key="1">
    <citation type="submission" date="2015-01" db="EMBL/GenBank/DDBJ databases">
        <title>Genome sequencing of Methylobacterium platani JCM14648 type strain.</title>
        <authorList>
            <person name="Chaudhry V."/>
            <person name="Patil P.B."/>
        </authorList>
    </citation>
    <scope>NUCLEOTIDE SEQUENCE [LARGE SCALE GENOMIC DNA]</scope>
    <source>
        <strain evidence="10 11">JCM 14648</strain>
    </source>
</reference>
<comment type="catalytic activity">
    <reaction evidence="4 5">
        <text>[protein]-L-glutamate 5-O-methyl ester + H2O = L-glutamyl-[protein] + methanol + H(+)</text>
        <dbReference type="Rhea" id="RHEA:23236"/>
        <dbReference type="Rhea" id="RHEA-COMP:10208"/>
        <dbReference type="Rhea" id="RHEA-COMP:10311"/>
        <dbReference type="ChEBI" id="CHEBI:15377"/>
        <dbReference type="ChEBI" id="CHEBI:15378"/>
        <dbReference type="ChEBI" id="CHEBI:17790"/>
        <dbReference type="ChEBI" id="CHEBI:29973"/>
        <dbReference type="ChEBI" id="CHEBI:82795"/>
        <dbReference type="EC" id="3.1.1.61"/>
    </reaction>
</comment>
<evidence type="ECO:0000313" key="11">
    <source>
        <dbReference type="Proteomes" id="UP000035947"/>
    </source>
</evidence>
<dbReference type="HAMAP" id="MF_00099">
    <property type="entry name" value="CheB_chemtxs"/>
    <property type="match status" value="1"/>
</dbReference>
<comment type="caution">
    <text evidence="10">The sequence shown here is derived from an EMBL/GenBank/DDBJ whole genome shotgun (WGS) entry which is preliminary data.</text>
</comment>
<evidence type="ECO:0000256" key="1">
    <source>
        <dbReference type="ARBA" id="ARBA00022490"/>
    </source>
</evidence>
<dbReference type="InterPro" id="IPR011006">
    <property type="entry name" value="CheY-like_superfamily"/>
</dbReference>
<sequence length="362" mass="37779">MSQPIRVMLVEDSLVVRQLLAHIVSRDPRLALVAAVDSGEEALREIHRVQPDVISMDIRLPGIDGLETTRRIMAERPTPIVVVADAIEDSSLRISMNALRAGALSVVEKPVGTGHRAYEAIADQICTQLRIMSQVPVIRRRPIGAERLARTDLARDELRGTIPPTQIPATQAPSVVAVAASTGGPPAFAKLLGALPADFPLPVLLVQHMGAAFMEGFADWLNGVVPLGVGVAREGVRPVAGQVYVAPGDRHLALGPGGLITLLDDPPVGGQRPSATVLFRSVARSAGPRGLGVLLTGMGEDGAAGLLDMHLAGAATIAEHESSAVVYGMPAAAVRLKAAGSVLPLDLIAPRILRAAQPGLSP</sequence>
<dbReference type="SMART" id="SM00448">
    <property type="entry name" value="REC"/>
    <property type="match status" value="1"/>
</dbReference>
<feature type="active site" evidence="5 6">
    <location>
        <position position="208"/>
    </location>
</feature>
<evidence type="ECO:0000259" key="8">
    <source>
        <dbReference type="PROSITE" id="PS50110"/>
    </source>
</evidence>
<dbReference type="EC" id="3.1.1.61" evidence="5"/>
<evidence type="ECO:0000313" key="10">
    <source>
        <dbReference type="EMBL" id="KMO22109.1"/>
    </source>
</evidence>
<dbReference type="Pfam" id="PF01339">
    <property type="entry name" value="CheB_methylest"/>
    <property type="match status" value="1"/>
</dbReference>
<proteinExistence type="inferred from homology"/>
<dbReference type="EC" id="3.5.1.44" evidence="5"/>
<dbReference type="InterPro" id="IPR035909">
    <property type="entry name" value="CheB_C"/>
</dbReference>
<dbReference type="InterPro" id="IPR001789">
    <property type="entry name" value="Sig_transdc_resp-reg_receiver"/>
</dbReference>
<dbReference type="CDD" id="cd17541">
    <property type="entry name" value="REC_CheB-like"/>
    <property type="match status" value="1"/>
</dbReference>
<feature type="domain" description="Response regulatory" evidence="8">
    <location>
        <begin position="6"/>
        <end position="124"/>
    </location>
</feature>
<gene>
    <name evidence="5" type="primary">cheB</name>
    <name evidence="10" type="ORF">SQ03_01595</name>
</gene>
<comment type="PTM">
    <text evidence="5">Phosphorylated by CheA. Phosphorylation of the N-terminal regulatory domain activates the methylesterase activity.</text>
</comment>
<feature type="active site" evidence="5 6">
    <location>
        <position position="181"/>
    </location>
</feature>
<dbReference type="Gene3D" id="3.40.50.2300">
    <property type="match status" value="1"/>
</dbReference>
<comment type="function">
    <text evidence="5">Involved in chemotaxis. Part of a chemotaxis signal transduction system that modulates chemotaxis in response to various stimuli. Catalyzes the demethylation of specific methylglutamate residues introduced into the chemoreceptors (methyl-accepting chemotaxis proteins or MCP) by CheR. Also mediates the irreversible deamidation of specific glutamine residues to glutamic acid.</text>
</comment>
<dbReference type="Proteomes" id="UP000035947">
    <property type="component" value="Unassembled WGS sequence"/>
</dbReference>
<dbReference type="PANTHER" id="PTHR42872">
    <property type="entry name" value="PROTEIN-GLUTAMATE METHYLESTERASE/PROTEIN-GLUTAMINE GLUTAMINASE"/>
    <property type="match status" value="1"/>
</dbReference>